<keyword evidence="5 12" id="KW-0813">Transport</keyword>
<evidence type="ECO:0000256" key="12">
    <source>
        <dbReference type="RuleBase" id="RU363101"/>
    </source>
</evidence>
<organism evidence="13 14">
    <name type="scientific">Rubrivivax albus</name>
    <dbReference type="NCBI Taxonomy" id="2499835"/>
    <lineage>
        <taxon>Bacteria</taxon>
        <taxon>Pseudomonadati</taxon>
        <taxon>Pseudomonadota</taxon>
        <taxon>Betaproteobacteria</taxon>
        <taxon>Burkholderiales</taxon>
        <taxon>Sphaerotilaceae</taxon>
        <taxon>Rubrivivax</taxon>
    </lineage>
</organism>
<comment type="function">
    <text evidence="1 12">Required for the export of heme to the periplasm for the biogenesis of c-type cytochromes.</text>
</comment>
<gene>
    <name evidence="13" type="primary">ccmD</name>
    <name evidence="13" type="ORF">ENE75_03240</name>
</gene>
<evidence type="ECO:0000256" key="7">
    <source>
        <dbReference type="ARBA" id="ARBA00022519"/>
    </source>
</evidence>
<keyword evidence="6 12" id="KW-1003">Cell membrane</keyword>
<proteinExistence type="inferred from homology"/>
<keyword evidence="10 12" id="KW-1133">Transmembrane helix</keyword>
<keyword evidence="8 12" id="KW-0812">Transmembrane</keyword>
<evidence type="ECO:0000256" key="11">
    <source>
        <dbReference type="ARBA" id="ARBA00023136"/>
    </source>
</evidence>
<dbReference type="PANTHER" id="PTHR37531:SF1">
    <property type="entry name" value="HEME EXPORTER PROTEIN D"/>
    <property type="match status" value="1"/>
</dbReference>
<evidence type="ECO:0000256" key="5">
    <source>
        <dbReference type="ARBA" id="ARBA00022448"/>
    </source>
</evidence>
<evidence type="ECO:0000313" key="13">
    <source>
        <dbReference type="EMBL" id="RVT54483.1"/>
    </source>
</evidence>
<evidence type="ECO:0000256" key="1">
    <source>
        <dbReference type="ARBA" id="ARBA00002442"/>
    </source>
</evidence>
<evidence type="ECO:0000256" key="2">
    <source>
        <dbReference type="ARBA" id="ARBA00004377"/>
    </source>
</evidence>
<feature type="transmembrane region" description="Helical" evidence="12">
    <location>
        <begin position="15"/>
        <end position="37"/>
    </location>
</feature>
<dbReference type="InterPro" id="IPR052075">
    <property type="entry name" value="Heme_exporter_D"/>
</dbReference>
<name>A0A3S2WY95_9BURK</name>
<evidence type="ECO:0000313" key="14">
    <source>
        <dbReference type="Proteomes" id="UP000288178"/>
    </source>
</evidence>
<dbReference type="Pfam" id="PF04995">
    <property type="entry name" value="CcmD"/>
    <property type="match status" value="1"/>
</dbReference>
<dbReference type="GO" id="GO:1903607">
    <property type="term" value="P:cytochrome c biosynthetic process"/>
    <property type="evidence" value="ECO:0007669"/>
    <property type="project" value="TreeGrafter"/>
</dbReference>
<dbReference type="InterPro" id="IPR007078">
    <property type="entry name" value="Haem_export_protD_CcmD"/>
</dbReference>
<dbReference type="GO" id="GO:0015886">
    <property type="term" value="P:heme transport"/>
    <property type="evidence" value="ECO:0007669"/>
    <property type="project" value="InterPro"/>
</dbReference>
<evidence type="ECO:0000256" key="8">
    <source>
        <dbReference type="ARBA" id="ARBA00022692"/>
    </source>
</evidence>
<evidence type="ECO:0000256" key="3">
    <source>
        <dbReference type="ARBA" id="ARBA00008741"/>
    </source>
</evidence>
<evidence type="ECO:0000256" key="9">
    <source>
        <dbReference type="ARBA" id="ARBA00022748"/>
    </source>
</evidence>
<evidence type="ECO:0000256" key="6">
    <source>
        <dbReference type="ARBA" id="ARBA00022475"/>
    </source>
</evidence>
<comment type="similarity">
    <text evidence="3 12">Belongs to the CcmD/CycX/HelD family.</text>
</comment>
<accession>A0A3S2WY95</accession>
<comment type="subcellular location">
    <subcellularLocation>
        <location evidence="2 12">Cell inner membrane</location>
        <topology evidence="2 12">Single-pass membrane protein</topology>
    </subcellularLocation>
</comment>
<dbReference type="GO" id="GO:0017004">
    <property type="term" value="P:cytochrome complex assembly"/>
    <property type="evidence" value="ECO:0007669"/>
    <property type="project" value="UniProtKB-KW"/>
</dbReference>
<dbReference type="NCBIfam" id="TIGR03141">
    <property type="entry name" value="cytochro_ccmD"/>
    <property type="match status" value="1"/>
</dbReference>
<keyword evidence="14" id="KW-1185">Reference proteome</keyword>
<dbReference type="AlphaFoldDB" id="A0A3S2WY95"/>
<protein>
    <recommendedName>
        <fullName evidence="4 12">Heme exporter protein D</fullName>
    </recommendedName>
</protein>
<dbReference type="GO" id="GO:0005886">
    <property type="term" value="C:plasma membrane"/>
    <property type="evidence" value="ECO:0007669"/>
    <property type="project" value="UniProtKB-SubCell"/>
</dbReference>
<dbReference type="Proteomes" id="UP000288178">
    <property type="component" value="Unassembled WGS sequence"/>
</dbReference>
<keyword evidence="9 12" id="KW-0201">Cytochrome c-type biogenesis</keyword>
<evidence type="ECO:0000256" key="4">
    <source>
        <dbReference type="ARBA" id="ARBA00016461"/>
    </source>
</evidence>
<comment type="caution">
    <text evidence="13">The sequence shown here is derived from an EMBL/GenBank/DDBJ whole genome shotgun (WGS) entry which is preliminary data.</text>
</comment>
<sequence length="50" mass="5728">MYWKSLDDFLAMGGYGLYVWGSFGMVVLVLAAELWALRQRRKALASEIDE</sequence>
<dbReference type="PANTHER" id="PTHR37531">
    <property type="entry name" value="HEME EXPORTER PROTEIN D"/>
    <property type="match status" value="1"/>
</dbReference>
<dbReference type="EMBL" id="SACT01000001">
    <property type="protein sequence ID" value="RVT54483.1"/>
    <property type="molecule type" value="Genomic_DNA"/>
</dbReference>
<keyword evidence="7 12" id="KW-0997">Cell inner membrane</keyword>
<evidence type="ECO:0000256" key="10">
    <source>
        <dbReference type="ARBA" id="ARBA00022989"/>
    </source>
</evidence>
<keyword evidence="11 12" id="KW-0472">Membrane</keyword>
<reference evidence="13 14" key="1">
    <citation type="submission" date="2019-01" db="EMBL/GenBank/DDBJ databases">
        <authorList>
            <person name="Chen W.-M."/>
        </authorList>
    </citation>
    <scope>NUCLEOTIDE SEQUENCE [LARGE SCALE GENOMIC DNA]</scope>
    <source>
        <strain evidence="13 14">ICH-3</strain>
    </source>
</reference>